<keyword evidence="4" id="KW-1185">Reference proteome</keyword>
<dbReference type="OrthoDB" id="251040at2759"/>
<dbReference type="Pfam" id="PF22274">
    <property type="entry name" value="DGF-1_beta-sheet"/>
    <property type="match status" value="3"/>
</dbReference>
<dbReference type="InterPro" id="IPR053914">
    <property type="entry name" value="DGF-1_N"/>
</dbReference>
<organism evidence="3 4">
    <name type="scientific">Trypanosoma cruzi marinkellei</name>
    <dbReference type="NCBI Taxonomy" id="85056"/>
    <lineage>
        <taxon>Eukaryota</taxon>
        <taxon>Discoba</taxon>
        <taxon>Euglenozoa</taxon>
        <taxon>Kinetoplastea</taxon>
        <taxon>Metakinetoplastina</taxon>
        <taxon>Trypanosomatida</taxon>
        <taxon>Trypanosomatidae</taxon>
        <taxon>Trypanosoma</taxon>
        <taxon>Schizotrypanum</taxon>
    </lineage>
</organism>
<dbReference type="SMART" id="SM00710">
    <property type="entry name" value="PbH1"/>
    <property type="match status" value="6"/>
</dbReference>
<dbReference type="InterPro" id="IPR006626">
    <property type="entry name" value="PbH1"/>
</dbReference>
<feature type="domain" description="Dispersed gene family protein 1 beta-sheet" evidence="1">
    <location>
        <begin position="667"/>
        <end position="820"/>
    </location>
</feature>
<dbReference type="InterPro" id="IPR050906">
    <property type="entry name" value="Notch_signaling"/>
</dbReference>
<dbReference type="Proteomes" id="UP000007350">
    <property type="component" value="Unassembled WGS sequence"/>
</dbReference>
<evidence type="ECO:0000313" key="4">
    <source>
        <dbReference type="Proteomes" id="UP000007350"/>
    </source>
</evidence>
<accession>K2NKM3</accession>
<sequence>MDNCVVRSQMHVMYAFASDLRVSGGSVFSIQSSSWSAPSTVYYKGACVFEDVAVDGGSVLQVVSSTFRLGFAMLMASTLTVSGGSWLVHRDNKFRTAYVVYVEKENGVAFRDLSVWSIIYNEFTHGSYSFFSYMTSNWSPPSDLRPTIYGMCNEARGSPVTNYKDDLNIGTPVTALNCGACTLDAVCFAARTSSISGCECVCAAGGYGDTCVPAAVPYGLGPLPLPDAKDTEVRCVHGGSVSSVDDPDPGVRGLCFVNVTLTAAIVLDLWSFDAPQQTFNITLLQCVLVGVAIRGSGARVHVNVTSSMLDSGELAFEGDFGASSQILVVGSTLLTMSSYAISFWGFTLGANSTLLLFDNRIEGNSYAVYFTSAAVVDGGGIIVMGNRLRVKGGVYSSETAIYFDVVDVRNGGCLDVENNMMNAVNGVYLYGDTNASSAGLLRVANSYFFGSTDFFDSTLLYLDGSVTLEGGAQWRVEGNDVGKDSLLTIPYSWHKIQLSDNGTTVVIAHNRQAGSSKAFAKILPWCTIVTSPARFVVGCNMHNDEEVSYDYVFPEEVVVFKCGTCNDDAACYMPGTESVDRSSCSCSCKDGWHGASCLPLEVSGTVVPPVAERAVDGDTSCVVNQTLINLTLKTWKTHHCYVGVTFSGVGAALTFFLNRMPLHLPINITLTGCTFREGAALQFVGGAEAADSAGILIRVGQTLMRSSVFAFALALPQHCDIAVTEVDAVQSFVIQLPGTVNNMLSVVMLDDFVLTASSLLVSNVNAHASRCGGSGLYSTGTLALVGGSSLYARYCSFDGYIHLFHVNILGVLDHSVFALLNNTMASGRSLLYQYRGFSVSDHSVLRVVGNSGPVSCAIYLLNLWTVQHSSWLDWRDNDVGLGAMFHDTGSAFVSIDSSSVVTLTGCKMGLTGLSGPLLSRADAGYRFVAGCLTVAGREVTTAAELELNGVTNVTTVATCGECRKDGDCFAPLTTAVIDCKCQCVAGGHGDVCVSAPVPAGPPPPTPPPTPPPPSVGECISDMVYPEVAQAVGGGLSWLCYRNVTFSGGGMRLTVHIGALTGDVANITFDGCTWRDGAVLLLLGNAYAAVGSLNIVVTGSTFSDALLSPEGGFPPRTSITISGNRFTVTKLIRRLVLGTARPLCVAMNELAISNDSAFVLSGNVFHTVVASSSAIHVVESSMSVSWRSVFAVVGNTFHMDGGNDTLIYLEGSSQSLSLSVLNKSAVVIRGNLVSRPVQCFICFHWASRVESQSAVLFQGNDMQGSSVVFYPSDSSNIYYDSWLQLSGNLCRVSPSEAFAFFSSTVNLRDSTVSVSGNQFMSSNGMTKALWIFTVPSDLTNGAIVAACNTVNGVEGASYAIPSVYNATILTCGDPCTLATSCFPAYTATVSSDGCACTCAEGGHGDACLPVAVPDVSSTDGADLCVRDVRVDVEVNAGLGTSVACYVGVTFAADVVVDMALMSGSVRNVTLANCTFVGTASLYVVGWLSDPPAGQRVDVLISGADSRSGGGVVVANLFPPGSRVTVVDSVLIAEARVAYRDAYDLGDASACLVVHNVNLTGSVLTIARTQVAAVFRDAVGVLVVGGVALSSRGSLYLDRLSVQTALGLCVSVEGGVAASGGSVVAFVDSDFLLCKHAVSVRGAVSVSGSAVVLVRSDFSSAEDYAVALYSTV</sequence>
<reference evidence="3 4" key="1">
    <citation type="journal article" date="2012" name="BMC Genomics">
        <title>Comparative genomic analysis of human infective Trypanosoma cruzi lineages with the bat-restricted subspecies T. cruzi marinkellei.</title>
        <authorList>
            <person name="Franzen O."/>
            <person name="Talavera-Lopez C."/>
            <person name="Ochaya S."/>
            <person name="Butler C.E."/>
            <person name="Messenger L.A."/>
            <person name="Lewis M.D."/>
            <person name="Llewellyn M.S."/>
            <person name="Marinkelle C.J."/>
            <person name="Tyler K.M."/>
            <person name="Miles M.A."/>
            <person name="Andersson B."/>
        </authorList>
    </citation>
    <scope>NUCLEOTIDE SEQUENCE [LARGE SCALE GENOMIC DNA]</scope>
    <source>
        <strain evidence="3 4">B7</strain>
    </source>
</reference>
<feature type="domain" description="Dispersed gene family protein 1 beta-sheet" evidence="1">
    <location>
        <begin position="297"/>
        <end position="421"/>
    </location>
</feature>
<feature type="domain" description="Dispersed gene family protein 1 N-terminal" evidence="2">
    <location>
        <begin position="921"/>
        <end position="993"/>
    </location>
</feature>
<dbReference type="InterPro" id="IPR053915">
    <property type="entry name" value="DGF-1_b-sheet_dom"/>
</dbReference>
<dbReference type="PANTHER" id="PTHR24044:SF488">
    <property type="entry name" value="NEUROGENIC LOCUS PROTEIN DELTA"/>
    <property type="match status" value="1"/>
</dbReference>
<gene>
    <name evidence="3" type="ORF">MOQ_001493</name>
</gene>
<protein>
    <submittedName>
        <fullName evidence="3">Dispersed gene family protein 1 (DGF-1), putative</fullName>
    </submittedName>
</protein>
<comment type="caution">
    <text evidence="3">The sequence shown here is derived from an EMBL/GenBank/DDBJ whole genome shotgun (WGS) entry which is preliminary data.</text>
</comment>
<evidence type="ECO:0000259" key="1">
    <source>
        <dbReference type="Pfam" id="PF22274"/>
    </source>
</evidence>
<dbReference type="Pfam" id="PF22279">
    <property type="entry name" value="DGF-1_N"/>
    <property type="match status" value="1"/>
</dbReference>
<evidence type="ECO:0000259" key="2">
    <source>
        <dbReference type="Pfam" id="PF22279"/>
    </source>
</evidence>
<dbReference type="InterPro" id="IPR011050">
    <property type="entry name" value="Pectin_lyase_fold/virulence"/>
</dbReference>
<dbReference type="GO" id="GO:0005112">
    <property type="term" value="F:Notch binding"/>
    <property type="evidence" value="ECO:0007669"/>
    <property type="project" value="TreeGrafter"/>
</dbReference>
<dbReference type="PANTHER" id="PTHR24044">
    <property type="entry name" value="NOTCH LIGAND FAMILY MEMBER"/>
    <property type="match status" value="1"/>
</dbReference>
<name>K2NKM3_TRYCR</name>
<evidence type="ECO:0000313" key="3">
    <source>
        <dbReference type="EMBL" id="EKF38299.1"/>
    </source>
</evidence>
<dbReference type="EMBL" id="AHKC01006165">
    <property type="protein sequence ID" value="EKF38299.1"/>
    <property type="molecule type" value="Genomic_DNA"/>
</dbReference>
<proteinExistence type="predicted"/>
<feature type="domain" description="Dispersed gene family protein 1 beta-sheet" evidence="1">
    <location>
        <begin position="1466"/>
        <end position="1628"/>
    </location>
</feature>
<feature type="non-terminal residue" evidence="3">
    <location>
        <position position="1670"/>
    </location>
</feature>
<dbReference type="SUPFAM" id="SSF51126">
    <property type="entry name" value="Pectin lyase-like"/>
    <property type="match status" value="1"/>
</dbReference>